<evidence type="ECO:0000313" key="1">
    <source>
        <dbReference type="EMBL" id="GAH46733.1"/>
    </source>
</evidence>
<organism evidence="1">
    <name type="scientific">marine sediment metagenome</name>
    <dbReference type="NCBI Taxonomy" id="412755"/>
    <lineage>
        <taxon>unclassified sequences</taxon>
        <taxon>metagenomes</taxon>
        <taxon>ecological metagenomes</taxon>
    </lineage>
</organism>
<dbReference type="AlphaFoldDB" id="X1HN50"/>
<name>X1HN50_9ZZZZ</name>
<comment type="caution">
    <text evidence="1">The sequence shown here is derived from an EMBL/GenBank/DDBJ whole genome shotgun (WGS) entry which is preliminary data.</text>
</comment>
<dbReference type="EMBL" id="BARU01009019">
    <property type="protein sequence ID" value="GAH46733.1"/>
    <property type="molecule type" value="Genomic_DNA"/>
</dbReference>
<sequence length="56" mass="6346">MIAIILEILSKLITGISPKIREAILEFLKDLEIKAKETPNPIDDIIVLLLRILFGF</sequence>
<accession>X1HN50</accession>
<protein>
    <submittedName>
        <fullName evidence="1">Uncharacterized protein</fullName>
    </submittedName>
</protein>
<proteinExistence type="predicted"/>
<gene>
    <name evidence="1" type="ORF">S03H2_17477</name>
</gene>
<reference evidence="1" key="1">
    <citation type="journal article" date="2014" name="Front. Microbiol.">
        <title>High frequency of phylogenetically diverse reductive dehalogenase-homologous genes in deep subseafloor sedimentary metagenomes.</title>
        <authorList>
            <person name="Kawai M."/>
            <person name="Futagami T."/>
            <person name="Toyoda A."/>
            <person name="Takaki Y."/>
            <person name="Nishi S."/>
            <person name="Hori S."/>
            <person name="Arai W."/>
            <person name="Tsubouchi T."/>
            <person name="Morono Y."/>
            <person name="Uchiyama I."/>
            <person name="Ito T."/>
            <person name="Fujiyama A."/>
            <person name="Inagaki F."/>
            <person name="Takami H."/>
        </authorList>
    </citation>
    <scope>NUCLEOTIDE SEQUENCE</scope>
    <source>
        <strain evidence="1">Expedition CK06-06</strain>
    </source>
</reference>